<keyword evidence="2" id="KW-1185">Reference proteome</keyword>
<organism evidence="1 2">
    <name type="scientific">Nocardioides gansuensis</name>
    <dbReference type="NCBI Taxonomy" id="2138300"/>
    <lineage>
        <taxon>Bacteria</taxon>
        <taxon>Bacillati</taxon>
        <taxon>Actinomycetota</taxon>
        <taxon>Actinomycetes</taxon>
        <taxon>Propionibacteriales</taxon>
        <taxon>Nocardioidaceae</taxon>
        <taxon>Nocardioides</taxon>
    </lineage>
</organism>
<evidence type="ECO:0008006" key="3">
    <source>
        <dbReference type="Google" id="ProtNLM"/>
    </source>
</evidence>
<gene>
    <name evidence="1" type="ORF">DDE18_21675</name>
</gene>
<dbReference type="EMBL" id="QDGZ01000014">
    <property type="protein sequence ID" value="PVG80755.1"/>
    <property type="molecule type" value="Genomic_DNA"/>
</dbReference>
<dbReference type="OrthoDB" id="4823586at2"/>
<comment type="caution">
    <text evidence="1">The sequence shown here is derived from an EMBL/GenBank/DDBJ whole genome shotgun (WGS) entry which is preliminary data.</text>
</comment>
<evidence type="ECO:0000313" key="1">
    <source>
        <dbReference type="EMBL" id="PVG80755.1"/>
    </source>
</evidence>
<dbReference type="RefSeq" id="WP_116574510.1">
    <property type="nucleotide sequence ID" value="NZ_QDGZ01000014.1"/>
</dbReference>
<dbReference type="AlphaFoldDB" id="A0A2T8F4W2"/>
<dbReference type="InterPro" id="IPR019587">
    <property type="entry name" value="Polyketide_cyclase/dehydratase"/>
</dbReference>
<dbReference type="CDD" id="cd07821">
    <property type="entry name" value="PYR_PYL_RCAR_like"/>
    <property type="match status" value="1"/>
</dbReference>
<dbReference type="Gene3D" id="3.30.530.20">
    <property type="match status" value="1"/>
</dbReference>
<dbReference type="SUPFAM" id="SSF55961">
    <property type="entry name" value="Bet v1-like"/>
    <property type="match status" value="1"/>
</dbReference>
<protein>
    <recommendedName>
        <fullName evidence="3">SRPBCC family protein</fullName>
    </recommendedName>
</protein>
<accession>A0A2T8F4W2</accession>
<sequence>MEDIQDELLVAAPTAHVWDAIRDPARHAQWHPALTRIIGDHTLGAVRECDVMVGKKPGRTAERCTNFDEGRRIMWTVEKDSTGFSRMVSDWSAGFTLEPHGDRETRVVARSVFQPSTLLSRLMLPMIRRKFHQTQRGILAGLKQHVES</sequence>
<reference evidence="1 2" key="1">
    <citation type="submission" date="2018-04" db="EMBL/GenBank/DDBJ databases">
        <title>Genome of Nocardioides gansuensis WSJ-1.</title>
        <authorList>
            <person name="Wu S."/>
            <person name="Wang G."/>
        </authorList>
    </citation>
    <scope>NUCLEOTIDE SEQUENCE [LARGE SCALE GENOMIC DNA]</scope>
    <source>
        <strain evidence="1 2">WSJ-1</strain>
    </source>
</reference>
<dbReference type="Proteomes" id="UP000246018">
    <property type="component" value="Unassembled WGS sequence"/>
</dbReference>
<dbReference type="InterPro" id="IPR023393">
    <property type="entry name" value="START-like_dom_sf"/>
</dbReference>
<proteinExistence type="predicted"/>
<evidence type="ECO:0000313" key="2">
    <source>
        <dbReference type="Proteomes" id="UP000246018"/>
    </source>
</evidence>
<name>A0A2T8F4W2_9ACTN</name>
<dbReference type="Pfam" id="PF10604">
    <property type="entry name" value="Polyketide_cyc2"/>
    <property type="match status" value="1"/>
</dbReference>